<dbReference type="EMBL" id="VBQZ03000033">
    <property type="protein sequence ID" value="MXQ86569.1"/>
    <property type="molecule type" value="Genomic_DNA"/>
</dbReference>
<proteinExistence type="predicted"/>
<keyword evidence="2" id="KW-0472">Membrane</keyword>
<evidence type="ECO:0000256" key="1">
    <source>
        <dbReference type="SAM" id="MobiDB-lite"/>
    </source>
</evidence>
<sequence length="277" mass="31585">MSAATLQTLNVRVITTEPGFIMTTVIVISEPKYGTCNQREIQTVYETPSIAEGQNYKKCSLTLQRYPGVTGLKTVSLMLLLIFPATKPNVAFLSPSSLKDIHMDIILFIKDFLLYKLLTSAFLTSFLRHCRKRIRNVTQTLSTLPHTALIHQESLQEPREHILDHAFMLLSRQKETSTPVFVNSQFKLKPWVLPRTKSSEAEKFTNMYANMFCIFVHKCTKYRGINTLGRSKPQRRQHSLAQEGPAGHHDSGNGKIFNHDRKRKDVKCALHDSGLLR</sequence>
<reference evidence="3" key="1">
    <citation type="submission" date="2019-10" db="EMBL/GenBank/DDBJ databases">
        <title>The sequence and de novo assembly of the wild yak genome.</title>
        <authorList>
            <person name="Liu Y."/>
        </authorList>
    </citation>
    <scope>NUCLEOTIDE SEQUENCE [LARGE SCALE GENOMIC DNA]</scope>
    <source>
        <strain evidence="3">WY2019</strain>
    </source>
</reference>
<accession>A0A6B0R8Q0</accession>
<feature type="region of interest" description="Disordered" evidence="1">
    <location>
        <begin position="227"/>
        <end position="258"/>
    </location>
</feature>
<dbReference type="Proteomes" id="UP000322234">
    <property type="component" value="Unassembled WGS sequence"/>
</dbReference>
<evidence type="ECO:0000313" key="3">
    <source>
        <dbReference type="EMBL" id="MXQ86569.1"/>
    </source>
</evidence>
<name>A0A6B0R8Q0_9CETA</name>
<feature type="transmembrane region" description="Helical" evidence="2">
    <location>
        <begin position="66"/>
        <end position="85"/>
    </location>
</feature>
<evidence type="ECO:0000256" key="2">
    <source>
        <dbReference type="SAM" id="Phobius"/>
    </source>
</evidence>
<organism evidence="3 4">
    <name type="scientific">Bos mutus</name>
    <name type="common">wild yak</name>
    <dbReference type="NCBI Taxonomy" id="72004"/>
    <lineage>
        <taxon>Eukaryota</taxon>
        <taxon>Metazoa</taxon>
        <taxon>Chordata</taxon>
        <taxon>Craniata</taxon>
        <taxon>Vertebrata</taxon>
        <taxon>Euteleostomi</taxon>
        <taxon>Mammalia</taxon>
        <taxon>Eutheria</taxon>
        <taxon>Laurasiatheria</taxon>
        <taxon>Artiodactyla</taxon>
        <taxon>Ruminantia</taxon>
        <taxon>Pecora</taxon>
        <taxon>Bovidae</taxon>
        <taxon>Bovinae</taxon>
        <taxon>Bos</taxon>
    </lineage>
</organism>
<dbReference type="AlphaFoldDB" id="A0A6B0R8Q0"/>
<keyword evidence="4" id="KW-1185">Reference proteome</keyword>
<gene>
    <name evidence="3" type="ORF">E5288_WYG009370</name>
</gene>
<feature type="transmembrane region" description="Helical" evidence="2">
    <location>
        <begin position="105"/>
        <end position="127"/>
    </location>
</feature>
<protein>
    <submittedName>
        <fullName evidence="3">Uncharacterized protein</fullName>
    </submittedName>
</protein>
<comment type="caution">
    <text evidence="3">The sequence shown here is derived from an EMBL/GenBank/DDBJ whole genome shotgun (WGS) entry which is preliminary data.</text>
</comment>
<keyword evidence="2" id="KW-0812">Transmembrane</keyword>
<evidence type="ECO:0000313" key="4">
    <source>
        <dbReference type="Proteomes" id="UP000322234"/>
    </source>
</evidence>
<keyword evidence="2" id="KW-1133">Transmembrane helix</keyword>